<accession>A0A254N1Z1</accession>
<gene>
    <name evidence="3" type="ORF">CDO81_22460</name>
</gene>
<dbReference type="AlphaFoldDB" id="A0A254N1Z1"/>
<dbReference type="Proteomes" id="UP000197446">
    <property type="component" value="Unassembled WGS sequence"/>
</dbReference>
<keyword evidence="2" id="KW-0472">Membrane</keyword>
<feature type="compositionally biased region" description="Pro residues" evidence="1">
    <location>
        <begin position="362"/>
        <end position="373"/>
    </location>
</feature>
<keyword evidence="2" id="KW-1133">Transmembrane helix</keyword>
<organism evidence="3 4">
    <name type="scientific">Roseateles puraquae</name>
    <dbReference type="NCBI Taxonomy" id="431059"/>
    <lineage>
        <taxon>Bacteria</taxon>
        <taxon>Pseudomonadati</taxon>
        <taxon>Pseudomonadota</taxon>
        <taxon>Betaproteobacteria</taxon>
        <taxon>Burkholderiales</taxon>
        <taxon>Sphaerotilaceae</taxon>
        <taxon>Roseateles</taxon>
    </lineage>
</organism>
<feature type="transmembrane region" description="Helical" evidence="2">
    <location>
        <begin position="304"/>
        <end position="321"/>
    </location>
</feature>
<feature type="compositionally biased region" description="Low complexity" evidence="1">
    <location>
        <begin position="349"/>
        <end position="361"/>
    </location>
</feature>
<evidence type="ECO:0000256" key="1">
    <source>
        <dbReference type="SAM" id="MobiDB-lite"/>
    </source>
</evidence>
<name>A0A254N1Z1_9BURK</name>
<feature type="transmembrane region" description="Helical" evidence="2">
    <location>
        <begin position="203"/>
        <end position="226"/>
    </location>
</feature>
<feature type="transmembrane region" description="Helical" evidence="2">
    <location>
        <begin position="268"/>
        <end position="292"/>
    </location>
</feature>
<comment type="caution">
    <text evidence="3">The sequence shown here is derived from an EMBL/GenBank/DDBJ whole genome shotgun (WGS) entry which is preliminary data.</text>
</comment>
<feature type="region of interest" description="Disordered" evidence="1">
    <location>
        <begin position="349"/>
        <end position="373"/>
    </location>
</feature>
<evidence type="ECO:0000313" key="4">
    <source>
        <dbReference type="Proteomes" id="UP000197446"/>
    </source>
</evidence>
<protein>
    <submittedName>
        <fullName evidence="3">Uncharacterized protein</fullName>
    </submittedName>
</protein>
<dbReference type="EMBL" id="NISI01000012">
    <property type="protein sequence ID" value="OWR01794.1"/>
    <property type="molecule type" value="Genomic_DNA"/>
</dbReference>
<keyword evidence="2" id="KW-0812">Transmembrane</keyword>
<evidence type="ECO:0000256" key="2">
    <source>
        <dbReference type="SAM" id="Phobius"/>
    </source>
</evidence>
<sequence length="373" mass="38679">MSRTLPRWLCAGVTRTLLTLAQALMPSRQADWARAMRAEVLAIDDAQDALIYAWGCFTAALHLATCRAVGSLSEPDHLGLACAGLVVGLGGTFMATRDAPSGYAWVNGLSLALACASFWLLPRPRLQQDARWRAATTFALGAALLWASAPQADGAAPTGWLRLGPLPVQATWLLCPAWWAVSAPVAGASPLPLTLRALQLTGLAMGLFALAAQAQAPLLAVTAMLLAMRAARARSGALAALALLAVALACAALARWTAPPPSPYVDEVLQLAFTHSAALGGLMTAAWLTLLLPGLLHRRAREHGLAWAALLGLALPGWLPAPVLGFGGSFIVGYVLSLALLPGGPATASRRPRVSSASPPARRAPPLPRAGVA</sequence>
<feature type="transmembrane region" description="Helical" evidence="2">
    <location>
        <begin position="238"/>
        <end position="256"/>
    </location>
</feature>
<proteinExistence type="predicted"/>
<keyword evidence="4" id="KW-1185">Reference proteome</keyword>
<evidence type="ECO:0000313" key="3">
    <source>
        <dbReference type="EMBL" id="OWR01794.1"/>
    </source>
</evidence>
<feature type="transmembrane region" description="Helical" evidence="2">
    <location>
        <begin position="327"/>
        <end position="348"/>
    </location>
</feature>
<dbReference type="RefSeq" id="WP_088485489.1">
    <property type="nucleotide sequence ID" value="NZ_NISI01000012.1"/>
</dbReference>
<dbReference type="OrthoDB" id="7561456at2"/>
<reference evidence="3 4" key="1">
    <citation type="journal article" date="2007" name="Int. J. Syst. Evol. Microbiol.">
        <title>Description of Pelomonas aquatica sp. nov. and Pelomonas puraquae sp. nov., isolated from industrial and haemodialysis water.</title>
        <authorList>
            <person name="Gomila M."/>
            <person name="Bowien B."/>
            <person name="Falsen E."/>
            <person name="Moore E.R."/>
            <person name="Lalucat J."/>
        </authorList>
    </citation>
    <scope>NUCLEOTIDE SEQUENCE [LARGE SCALE GENOMIC DNA]</scope>
    <source>
        <strain evidence="3 4">CCUG 52769</strain>
    </source>
</reference>